<feature type="compositionally biased region" description="Polar residues" evidence="1">
    <location>
        <begin position="1"/>
        <end position="16"/>
    </location>
</feature>
<evidence type="ECO:0000313" key="2">
    <source>
        <dbReference type="EMBL" id="SNY87322.1"/>
    </source>
</evidence>
<feature type="region of interest" description="Disordered" evidence="1">
    <location>
        <begin position="116"/>
        <end position="171"/>
    </location>
</feature>
<dbReference type="Proteomes" id="UP000219565">
    <property type="component" value="Unassembled WGS sequence"/>
</dbReference>
<feature type="region of interest" description="Disordered" evidence="1">
    <location>
        <begin position="200"/>
        <end position="239"/>
    </location>
</feature>
<sequence length="239" mass="26786">MCTTRFKNSQPESNSARAERPPQPRTAPDQGRCFFVRCGFLEDSLWSPRGIPWFVHRFVHRLAEEWTGRRSQPAINIIPIDFCPQGLTSHVSVGGLWNPRGVRVESSRIPRAVHRSVHTCEQQGESGGTTRGRLEDERGTVFEPPQTPTVHPRVTRRPSPRHHTPGPAKTGSVHRFHSAYYYFSSSSYRSLFKTGCVESRSGSVRSGATRLPRQGEEGMGTRGYTDTRFGHASANRGSD</sequence>
<organism evidence="2 3">
    <name type="scientific">Nocardia amikacinitolerans</name>
    <dbReference type="NCBI Taxonomy" id="756689"/>
    <lineage>
        <taxon>Bacteria</taxon>
        <taxon>Bacillati</taxon>
        <taxon>Actinomycetota</taxon>
        <taxon>Actinomycetes</taxon>
        <taxon>Mycobacteriales</taxon>
        <taxon>Nocardiaceae</taxon>
        <taxon>Nocardia</taxon>
    </lineage>
</organism>
<keyword evidence="3" id="KW-1185">Reference proteome</keyword>
<dbReference type="AlphaFoldDB" id="A0A285LQX0"/>
<dbReference type="STRING" id="1379680.GCA_001612615_03470"/>
<reference evidence="2 3" key="1">
    <citation type="submission" date="2017-09" db="EMBL/GenBank/DDBJ databases">
        <authorList>
            <person name="Ehlers B."/>
            <person name="Leendertz F.H."/>
        </authorList>
    </citation>
    <scope>NUCLEOTIDE SEQUENCE [LARGE SCALE GENOMIC DNA]</scope>
    <source>
        <strain evidence="2 3">DSM 45537</strain>
    </source>
</reference>
<name>A0A285LQX0_9NOCA</name>
<evidence type="ECO:0000313" key="3">
    <source>
        <dbReference type="Proteomes" id="UP000219565"/>
    </source>
</evidence>
<evidence type="ECO:0000256" key="1">
    <source>
        <dbReference type="SAM" id="MobiDB-lite"/>
    </source>
</evidence>
<feature type="region of interest" description="Disordered" evidence="1">
    <location>
        <begin position="1"/>
        <end position="28"/>
    </location>
</feature>
<feature type="compositionally biased region" description="Basic residues" evidence="1">
    <location>
        <begin position="153"/>
        <end position="164"/>
    </location>
</feature>
<gene>
    <name evidence="2" type="ORF">SAMN04244553_4266</name>
</gene>
<accession>A0A285LQX0</accession>
<protein>
    <submittedName>
        <fullName evidence="2">Uncharacterized protein</fullName>
    </submittedName>
</protein>
<proteinExistence type="predicted"/>
<dbReference type="EMBL" id="OBEG01000004">
    <property type="protein sequence ID" value="SNY87322.1"/>
    <property type="molecule type" value="Genomic_DNA"/>
</dbReference>